<dbReference type="PANTHER" id="PTHR35269">
    <property type="entry name" value="SMALL VCP/P97-INTERACTING PROTEIN"/>
    <property type="match status" value="1"/>
</dbReference>
<evidence type="ECO:0000256" key="2">
    <source>
        <dbReference type="ARBA" id="ARBA00023139"/>
    </source>
</evidence>
<sequence length="79" mass="9255">MGSLCSSCFGSKEESEYLNPDPEERRRQMAEAAERRAQESQSRGIKDPEKVKRMQQKAEERERLEREVGNQQGNLKWQV</sequence>
<feature type="compositionally biased region" description="Polar residues" evidence="4">
    <location>
        <begin position="69"/>
        <end position="79"/>
    </location>
</feature>
<evidence type="ECO:0000256" key="4">
    <source>
        <dbReference type="SAM" id="MobiDB-lite"/>
    </source>
</evidence>
<organism evidence="5 6">
    <name type="scientific">Nesidiocoris tenuis</name>
    <dbReference type="NCBI Taxonomy" id="355587"/>
    <lineage>
        <taxon>Eukaryota</taxon>
        <taxon>Metazoa</taxon>
        <taxon>Ecdysozoa</taxon>
        <taxon>Arthropoda</taxon>
        <taxon>Hexapoda</taxon>
        <taxon>Insecta</taxon>
        <taxon>Pterygota</taxon>
        <taxon>Neoptera</taxon>
        <taxon>Paraneoptera</taxon>
        <taxon>Hemiptera</taxon>
        <taxon>Heteroptera</taxon>
        <taxon>Panheteroptera</taxon>
        <taxon>Cimicomorpha</taxon>
        <taxon>Miridae</taxon>
        <taxon>Dicyphina</taxon>
        <taxon>Nesidiocoris</taxon>
    </lineage>
</organism>
<evidence type="ECO:0008006" key="7">
    <source>
        <dbReference type="Google" id="ProtNLM"/>
    </source>
</evidence>
<dbReference type="Proteomes" id="UP001307889">
    <property type="component" value="Chromosome 12"/>
</dbReference>
<keyword evidence="2" id="KW-0564">Palmitate</keyword>
<reference evidence="5 6" key="1">
    <citation type="submission" date="2023-09" db="EMBL/GenBank/DDBJ databases">
        <title>Nesidiocoris tenuis whole genome shotgun sequence.</title>
        <authorList>
            <person name="Shibata T."/>
            <person name="Shimoda M."/>
            <person name="Kobayashi T."/>
            <person name="Uehara T."/>
        </authorList>
    </citation>
    <scope>NUCLEOTIDE SEQUENCE [LARGE SCALE GENOMIC DNA]</scope>
    <source>
        <strain evidence="5 6">Japan</strain>
    </source>
</reference>
<protein>
    <recommendedName>
        <fullName evidence="7">Small VCP/p97-interacting protein</fullName>
    </recommendedName>
</protein>
<evidence type="ECO:0000256" key="3">
    <source>
        <dbReference type="ARBA" id="ARBA00023288"/>
    </source>
</evidence>
<keyword evidence="6" id="KW-1185">Reference proteome</keyword>
<name>A0ABN7B9Y3_9HEMI</name>
<dbReference type="Pfam" id="PF15811">
    <property type="entry name" value="SVIP"/>
    <property type="match status" value="1"/>
</dbReference>
<accession>A0ABN7B9Y3</accession>
<dbReference type="PANTHER" id="PTHR35269:SF1">
    <property type="entry name" value="SMALL VCP_P97-INTERACTING PROTEIN"/>
    <property type="match status" value="1"/>
</dbReference>
<evidence type="ECO:0000313" key="6">
    <source>
        <dbReference type="Proteomes" id="UP001307889"/>
    </source>
</evidence>
<feature type="compositionally biased region" description="Basic and acidic residues" evidence="4">
    <location>
        <begin position="22"/>
        <end position="68"/>
    </location>
</feature>
<keyword evidence="1" id="KW-0519">Myristate</keyword>
<feature type="region of interest" description="Disordered" evidence="4">
    <location>
        <begin position="1"/>
        <end position="79"/>
    </location>
</feature>
<evidence type="ECO:0000256" key="1">
    <source>
        <dbReference type="ARBA" id="ARBA00022707"/>
    </source>
</evidence>
<gene>
    <name evidence="5" type="ORF">NTJ_14016</name>
</gene>
<evidence type="ECO:0000313" key="5">
    <source>
        <dbReference type="EMBL" id="BET01200.1"/>
    </source>
</evidence>
<dbReference type="InterPro" id="IPR031632">
    <property type="entry name" value="SVIP"/>
</dbReference>
<dbReference type="EMBL" id="AP028920">
    <property type="protein sequence ID" value="BET01200.1"/>
    <property type="molecule type" value="Genomic_DNA"/>
</dbReference>
<dbReference type="InterPro" id="IPR055366">
    <property type="entry name" value="SVIP_metazoa"/>
</dbReference>
<proteinExistence type="predicted"/>
<keyword evidence="3" id="KW-0449">Lipoprotein</keyword>